<dbReference type="SUPFAM" id="SSF81606">
    <property type="entry name" value="PP2C-like"/>
    <property type="match status" value="1"/>
</dbReference>
<dbReference type="GO" id="GO:0004722">
    <property type="term" value="F:protein serine/threonine phosphatase activity"/>
    <property type="evidence" value="ECO:0007669"/>
    <property type="project" value="InterPro"/>
</dbReference>
<dbReference type="AlphaFoldDB" id="A0A7S1F165"/>
<evidence type="ECO:0000259" key="1">
    <source>
        <dbReference type="PROSITE" id="PS51746"/>
    </source>
</evidence>
<reference evidence="2" key="1">
    <citation type="submission" date="2021-01" db="EMBL/GenBank/DDBJ databases">
        <authorList>
            <person name="Corre E."/>
            <person name="Pelletier E."/>
            <person name="Niang G."/>
            <person name="Scheremetjew M."/>
            <person name="Finn R."/>
            <person name="Kale V."/>
            <person name="Holt S."/>
            <person name="Cochrane G."/>
            <person name="Meng A."/>
            <person name="Brown T."/>
            <person name="Cohen L."/>
        </authorList>
    </citation>
    <scope>NUCLEOTIDE SEQUENCE</scope>
</reference>
<dbReference type="CDD" id="cd00143">
    <property type="entry name" value="PP2Cc"/>
    <property type="match status" value="1"/>
</dbReference>
<dbReference type="EMBL" id="HBFQ01017787">
    <property type="protein sequence ID" value="CAD8838062.1"/>
    <property type="molecule type" value="Transcribed_RNA"/>
</dbReference>
<sequence length="347" mass="38059">MGQQLALGGPVTVKDSSDGHCQGVTWAVSGMQGWRESMEDAHLIVPKLEGKGWNEWAAFGVMDGHGGEYVARFCERHFAKQITKGSSGDVEGSLISAFHRLDEMLIEPAHGDELRRLSSKSWFATPDSMNCGCTALVCCVKQDVVVVANAGDCRAVLCREGKAIDMSEDHKPNLPSERERITRAGGVVEVIHFGPMTQYRVNGNLNLSRAIGDLSFKQTDLSPKEQMVCATPDVRTFQLDPRDEFMVIACDGVWDVMSSQEVCDFLRPRLGRVSRTSFQVAPSKLLESLLDRCVSPDLMETRGLGGDNMTIMLIVFDRGELYAGNEHNSMSCDSCNDAQKPESCAVS</sequence>
<dbReference type="PANTHER" id="PTHR13832">
    <property type="entry name" value="PROTEIN PHOSPHATASE 2C"/>
    <property type="match status" value="1"/>
</dbReference>
<name>A0A7S1F165_NOCSC</name>
<feature type="domain" description="PPM-type phosphatase" evidence="1">
    <location>
        <begin position="25"/>
        <end position="316"/>
    </location>
</feature>
<dbReference type="InterPro" id="IPR036457">
    <property type="entry name" value="PPM-type-like_dom_sf"/>
</dbReference>
<dbReference type="InterPro" id="IPR001932">
    <property type="entry name" value="PPM-type_phosphatase-like_dom"/>
</dbReference>
<dbReference type="Pfam" id="PF00481">
    <property type="entry name" value="PP2C"/>
    <property type="match status" value="1"/>
</dbReference>
<dbReference type="PANTHER" id="PTHR13832:SF840">
    <property type="entry name" value="PROTEIN PHOSPHATASE 2C 60-RELATED"/>
    <property type="match status" value="1"/>
</dbReference>
<evidence type="ECO:0000313" key="2">
    <source>
        <dbReference type="EMBL" id="CAD8838062.1"/>
    </source>
</evidence>
<dbReference type="Gene3D" id="3.60.40.10">
    <property type="entry name" value="PPM-type phosphatase domain"/>
    <property type="match status" value="1"/>
</dbReference>
<dbReference type="SMART" id="SM00332">
    <property type="entry name" value="PP2Cc"/>
    <property type="match status" value="1"/>
</dbReference>
<protein>
    <recommendedName>
        <fullName evidence="1">PPM-type phosphatase domain-containing protein</fullName>
    </recommendedName>
</protein>
<gene>
    <name evidence="2" type="ORF">NSCI0253_LOCUS12410</name>
</gene>
<dbReference type="InterPro" id="IPR015655">
    <property type="entry name" value="PP2C"/>
</dbReference>
<organism evidence="2">
    <name type="scientific">Noctiluca scintillans</name>
    <name type="common">Sea sparkle</name>
    <name type="synonym">Red tide dinoflagellate</name>
    <dbReference type="NCBI Taxonomy" id="2966"/>
    <lineage>
        <taxon>Eukaryota</taxon>
        <taxon>Sar</taxon>
        <taxon>Alveolata</taxon>
        <taxon>Dinophyceae</taxon>
        <taxon>Noctilucales</taxon>
        <taxon>Noctilucaceae</taxon>
        <taxon>Noctiluca</taxon>
    </lineage>
</organism>
<accession>A0A7S1F165</accession>
<dbReference type="PROSITE" id="PS51746">
    <property type="entry name" value="PPM_2"/>
    <property type="match status" value="1"/>
</dbReference>
<proteinExistence type="predicted"/>